<dbReference type="RefSeq" id="WP_216007155.1">
    <property type="nucleotide sequence ID" value="NZ_JAHKPV010000001.1"/>
</dbReference>
<name>A0ABS6A569_9GAMM</name>
<organism evidence="1 2">
    <name type="scientific">Marinobacter salexigens</name>
    <dbReference type="NCBI Taxonomy" id="1925763"/>
    <lineage>
        <taxon>Bacteria</taxon>
        <taxon>Pseudomonadati</taxon>
        <taxon>Pseudomonadota</taxon>
        <taxon>Gammaproteobacteria</taxon>
        <taxon>Pseudomonadales</taxon>
        <taxon>Marinobacteraceae</taxon>
        <taxon>Marinobacter</taxon>
    </lineage>
</organism>
<gene>
    <name evidence="1" type="primary">thiS</name>
    <name evidence="1" type="ORF">KO508_04815</name>
</gene>
<comment type="caution">
    <text evidence="1">The sequence shown here is derived from an EMBL/GenBank/DDBJ whole genome shotgun (WGS) entry which is preliminary data.</text>
</comment>
<protein>
    <submittedName>
        <fullName evidence="1">Sulfur carrier protein ThiS</fullName>
    </submittedName>
</protein>
<evidence type="ECO:0000313" key="2">
    <source>
        <dbReference type="Proteomes" id="UP000753376"/>
    </source>
</evidence>
<sequence>MQVQVNGEAMELPEGATVAALLEKMAIAGKRLAVEVNENIVPRSQHAEFALSNGDRVEVVHAIGGG</sequence>
<dbReference type="InterPro" id="IPR003749">
    <property type="entry name" value="ThiS/MoaD-like"/>
</dbReference>
<evidence type="ECO:0000313" key="1">
    <source>
        <dbReference type="EMBL" id="MBU2873327.1"/>
    </source>
</evidence>
<dbReference type="EMBL" id="JAHKPV010000001">
    <property type="protein sequence ID" value="MBU2873327.1"/>
    <property type="molecule type" value="Genomic_DNA"/>
</dbReference>
<dbReference type="Proteomes" id="UP000753376">
    <property type="component" value="Unassembled WGS sequence"/>
</dbReference>
<dbReference type="PANTHER" id="PTHR34472">
    <property type="entry name" value="SULFUR CARRIER PROTEIN THIS"/>
    <property type="match status" value="1"/>
</dbReference>
<accession>A0ABS6A569</accession>
<dbReference type="CDD" id="cd00565">
    <property type="entry name" value="Ubl_ThiS"/>
    <property type="match status" value="1"/>
</dbReference>
<dbReference type="InterPro" id="IPR010035">
    <property type="entry name" value="Thi_S"/>
</dbReference>
<dbReference type="PANTHER" id="PTHR34472:SF1">
    <property type="entry name" value="SULFUR CARRIER PROTEIN THIS"/>
    <property type="match status" value="1"/>
</dbReference>
<keyword evidence="2" id="KW-1185">Reference proteome</keyword>
<proteinExistence type="predicted"/>
<reference evidence="1 2" key="1">
    <citation type="submission" date="2021-05" db="EMBL/GenBank/DDBJ databases">
        <title>Draft genomes of bacteria isolated from model marine particles.</title>
        <authorList>
            <person name="Datta M.S."/>
            <person name="Schwartzman J.A."/>
            <person name="Enke T.N."/>
            <person name="Saavedra J."/>
            <person name="Cermak N."/>
            <person name="Cordero O.X."/>
        </authorList>
    </citation>
    <scope>NUCLEOTIDE SEQUENCE [LARGE SCALE GENOMIC DNA]</scope>
    <source>
        <strain evidence="1 2">D2M19</strain>
    </source>
</reference>
<dbReference type="Pfam" id="PF02597">
    <property type="entry name" value="ThiS"/>
    <property type="match status" value="1"/>
</dbReference>
<dbReference type="NCBIfam" id="TIGR01683">
    <property type="entry name" value="thiS"/>
    <property type="match status" value="1"/>
</dbReference>